<feature type="region of interest" description="Disordered" evidence="6">
    <location>
        <begin position="1"/>
        <end position="34"/>
    </location>
</feature>
<proteinExistence type="inferred from homology"/>
<dbReference type="CDD" id="cd02205">
    <property type="entry name" value="CBS_pair_SF"/>
    <property type="match status" value="1"/>
</dbReference>
<dbReference type="SMART" id="SM00116">
    <property type="entry name" value="CBS"/>
    <property type="match status" value="3"/>
</dbReference>
<dbReference type="Pfam" id="PF00571">
    <property type="entry name" value="CBS"/>
    <property type="match status" value="2"/>
</dbReference>
<comment type="subunit">
    <text evidence="4">AMPK is a heterotrimer of an alpha catalytic subunit (PRKAA1 or PRKAA2), a beta (PRKAB1 or PRKAB2) and a gamma non-catalytic subunits (PRKAG1, PRKAG2 or PRKAG3). Interacts with FNIP1 and FNIP2.</text>
</comment>
<dbReference type="GO" id="GO:0019887">
    <property type="term" value="F:protein kinase regulator activity"/>
    <property type="evidence" value="ECO:0007669"/>
    <property type="project" value="TreeGrafter"/>
</dbReference>
<dbReference type="GO" id="GO:0005634">
    <property type="term" value="C:nucleus"/>
    <property type="evidence" value="ECO:0007669"/>
    <property type="project" value="TreeGrafter"/>
</dbReference>
<evidence type="ECO:0000256" key="3">
    <source>
        <dbReference type="ARBA" id="ARBA00023122"/>
    </source>
</evidence>
<evidence type="ECO:0000256" key="1">
    <source>
        <dbReference type="ARBA" id="ARBA00006750"/>
    </source>
</evidence>
<feature type="domain" description="CBS" evidence="7">
    <location>
        <begin position="390"/>
        <end position="446"/>
    </location>
</feature>
<evidence type="ECO:0000256" key="6">
    <source>
        <dbReference type="SAM" id="MobiDB-lite"/>
    </source>
</evidence>
<reference evidence="8" key="1">
    <citation type="submission" date="2023-06" db="EMBL/GenBank/DDBJ databases">
        <authorList>
            <person name="Delattre M."/>
        </authorList>
    </citation>
    <scope>NUCLEOTIDE SEQUENCE</scope>
    <source>
        <strain evidence="8">AF72</strain>
    </source>
</reference>
<name>A0AA36D891_9BILA</name>
<feature type="domain" description="CBS" evidence="7">
    <location>
        <begin position="319"/>
        <end position="378"/>
    </location>
</feature>
<dbReference type="GO" id="GO:0005737">
    <property type="term" value="C:cytoplasm"/>
    <property type="evidence" value="ECO:0007669"/>
    <property type="project" value="TreeGrafter"/>
</dbReference>
<dbReference type="InterPro" id="IPR050511">
    <property type="entry name" value="AMPK_gamma/SDS23_families"/>
</dbReference>
<keyword evidence="9" id="KW-1185">Reference proteome</keyword>
<dbReference type="PANTHER" id="PTHR13780:SF32">
    <property type="entry name" value="CBS DOMAIN-CONTAINING PROTEIN"/>
    <property type="match status" value="1"/>
</dbReference>
<dbReference type="PANTHER" id="PTHR13780">
    <property type="entry name" value="AMP-ACTIVATED PROTEIN KINASE, GAMMA REGULATORY SUBUNIT"/>
    <property type="match status" value="1"/>
</dbReference>
<feature type="non-terminal residue" evidence="8">
    <location>
        <position position="1"/>
    </location>
</feature>
<dbReference type="Proteomes" id="UP001177023">
    <property type="component" value="Unassembled WGS sequence"/>
</dbReference>
<accession>A0AA36D891</accession>
<gene>
    <name evidence="8" type="ORF">MSPICULIGERA_LOCUS21058</name>
</gene>
<evidence type="ECO:0000256" key="5">
    <source>
        <dbReference type="PROSITE-ProRule" id="PRU00703"/>
    </source>
</evidence>
<protein>
    <recommendedName>
        <fullName evidence="7">CBS domain-containing protein</fullName>
    </recommendedName>
</protein>
<keyword evidence="2" id="KW-0677">Repeat</keyword>
<dbReference type="GO" id="GO:0031588">
    <property type="term" value="C:nucleotide-activated protein kinase complex"/>
    <property type="evidence" value="ECO:0007669"/>
    <property type="project" value="TreeGrafter"/>
</dbReference>
<dbReference type="Gene3D" id="3.10.580.10">
    <property type="entry name" value="CBS-domain"/>
    <property type="match status" value="2"/>
</dbReference>
<dbReference type="SUPFAM" id="SSF54631">
    <property type="entry name" value="CBS-domain pair"/>
    <property type="match status" value="2"/>
</dbReference>
<evidence type="ECO:0000256" key="4">
    <source>
        <dbReference type="ARBA" id="ARBA00025878"/>
    </source>
</evidence>
<dbReference type="InterPro" id="IPR000644">
    <property type="entry name" value="CBS_dom"/>
</dbReference>
<dbReference type="EMBL" id="CATQJA010002665">
    <property type="protein sequence ID" value="CAJ0582929.1"/>
    <property type="molecule type" value="Genomic_DNA"/>
</dbReference>
<dbReference type="PROSITE" id="PS51371">
    <property type="entry name" value="CBS"/>
    <property type="match status" value="2"/>
</dbReference>
<evidence type="ECO:0000313" key="9">
    <source>
        <dbReference type="Proteomes" id="UP001177023"/>
    </source>
</evidence>
<evidence type="ECO:0000259" key="7">
    <source>
        <dbReference type="PROSITE" id="PS51371"/>
    </source>
</evidence>
<dbReference type="AlphaFoldDB" id="A0AA36D891"/>
<sequence>MLEASQKPFNVYYQPPESGYDSATHSAESSRRNSLGFKDFMKKRRFSIVGRATFSQQRPLFPGSAQLLSSRTSSSGESIRRTSESQNGDSPEDEDDLSPRPLFQRRMSVPEKVFHSADYCILRPSEEPDVRYEIVAAFDRFTDPYRHYMQSLTCYDLAPVHSAVVVMDGSLLIHKALTNLLESGHQAAVITNLNIKNGFSMLTFTDCLQAIQLATQGLQPVAEQTVAEFMQHNNGKQLITADVDTSIWDAAKLICLNSVHRIPVIQKEDPDAKIGDVLYMLTLKTVFHETVLRLSDPKFALGPHIKHRTLSEAKIGTWDDRHELHTVGEDAKCSQAIEMMIEKRVSCVPVIAKDKKVVAVLCKTDLMAELQAHPENYLQIMDTPVLTVIGNKKSPFVTPTSMLLEVIAQLASSERQSLCVVNVDGHLLGIVSYADLMDYIQNSSEIHHKMSCT</sequence>
<feature type="region of interest" description="Disordered" evidence="6">
    <location>
        <begin position="65"/>
        <end position="101"/>
    </location>
</feature>
<organism evidence="8 9">
    <name type="scientific">Mesorhabditis spiculigera</name>
    <dbReference type="NCBI Taxonomy" id="96644"/>
    <lineage>
        <taxon>Eukaryota</taxon>
        <taxon>Metazoa</taxon>
        <taxon>Ecdysozoa</taxon>
        <taxon>Nematoda</taxon>
        <taxon>Chromadorea</taxon>
        <taxon>Rhabditida</taxon>
        <taxon>Rhabditina</taxon>
        <taxon>Rhabditomorpha</taxon>
        <taxon>Rhabditoidea</taxon>
        <taxon>Rhabditidae</taxon>
        <taxon>Mesorhabditinae</taxon>
        <taxon>Mesorhabditis</taxon>
    </lineage>
</organism>
<comment type="caution">
    <text evidence="8">The sequence shown here is derived from an EMBL/GenBank/DDBJ whole genome shotgun (WGS) entry which is preliminary data.</text>
</comment>
<comment type="similarity">
    <text evidence="1">Belongs to the 5'-AMP-activated protein kinase gamma subunit family.</text>
</comment>
<dbReference type="GO" id="GO:0019901">
    <property type="term" value="F:protein kinase binding"/>
    <property type="evidence" value="ECO:0007669"/>
    <property type="project" value="TreeGrafter"/>
</dbReference>
<dbReference type="GO" id="GO:0016208">
    <property type="term" value="F:AMP binding"/>
    <property type="evidence" value="ECO:0007669"/>
    <property type="project" value="TreeGrafter"/>
</dbReference>
<dbReference type="InterPro" id="IPR046342">
    <property type="entry name" value="CBS_dom_sf"/>
</dbReference>
<evidence type="ECO:0000256" key="2">
    <source>
        <dbReference type="ARBA" id="ARBA00022737"/>
    </source>
</evidence>
<evidence type="ECO:0000313" key="8">
    <source>
        <dbReference type="EMBL" id="CAJ0582929.1"/>
    </source>
</evidence>
<keyword evidence="3 5" id="KW-0129">CBS domain</keyword>